<dbReference type="AlphaFoldDB" id="A0A7J9N830"/>
<feature type="domain" description="Wall-associated receptor kinase C-terminal" evidence="2">
    <location>
        <begin position="79"/>
        <end position="146"/>
    </location>
</feature>
<evidence type="ECO:0000313" key="4">
    <source>
        <dbReference type="Proteomes" id="UP000593576"/>
    </source>
</evidence>
<dbReference type="EMBL" id="JABFAF010275359">
    <property type="protein sequence ID" value="MBA0879481.1"/>
    <property type="molecule type" value="Genomic_DNA"/>
</dbReference>
<organism evidence="3 4">
    <name type="scientific">Gossypium schwendimanii</name>
    <name type="common">Cotton</name>
    <dbReference type="NCBI Taxonomy" id="34291"/>
    <lineage>
        <taxon>Eukaryota</taxon>
        <taxon>Viridiplantae</taxon>
        <taxon>Streptophyta</taxon>
        <taxon>Embryophyta</taxon>
        <taxon>Tracheophyta</taxon>
        <taxon>Spermatophyta</taxon>
        <taxon>Magnoliopsida</taxon>
        <taxon>eudicotyledons</taxon>
        <taxon>Gunneridae</taxon>
        <taxon>Pentapetalae</taxon>
        <taxon>rosids</taxon>
        <taxon>malvids</taxon>
        <taxon>Malvales</taxon>
        <taxon>Malvaceae</taxon>
        <taxon>Malvoideae</taxon>
        <taxon>Gossypium</taxon>
    </lineage>
</organism>
<dbReference type="InterPro" id="IPR032872">
    <property type="entry name" value="WAK_assoc_C"/>
</dbReference>
<evidence type="ECO:0000256" key="1">
    <source>
        <dbReference type="ARBA" id="ARBA00023180"/>
    </source>
</evidence>
<proteinExistence type="predicted"/>
<accession>A0A7J9N830</accession>
<sequence length="198" mass="22262">SQTLHVSRTDYSENLCPTHLINSTFESETSPFRQNGDSQYIRLYYGCQPLTAPQNLTSILGISNQFDCTINNTYIVGYYVTREFAGTVTGNFLRSCSNSVIIPVRNSQVPSLEEGRDPDDLEEAAKIGFQLWWSADDTRCNNCVQSSLFAVPVQISLEVGFKSYDFRSKNPVFWGNPKPETDGTRCRRLCSDQTVVQG</sequence>
<reference evidence="3 4" key="1">
    <citation type="journal article" date="2019" name="Genome Biol. Evol.">
        <title>Insights into the evolution of the New World diploid cottons (Gossypium, subgenus Houzingenia) based on genome sequencing.</title>
        <authorList>
            <person name="Grover C.E."/>
            <person name="Arick M.A. 2nd"/>
            <person name="Thrash A."/>
            <person name="Conover J.L."/>
            <person name="Sanders W.S."/>
            <person name="Peterson D.G."/>
            <person name="Frelichowski J.E."/>
            <person name="Scheffler J.A."/>
            <person name="Scheffler B.E."/>
            <person name="Wendel J.F."/>
        </authorList>
    </citation>
    <scope>NUCLEOTIDE SEQUENCE [LARGE SCALE GENOMIC DNA]</scope>
    <source>
        <strain evidence="3">1</strain>
        <tissue evidence="3">Leaf</tissue>
    </source>
</reference>
<name>A0A7J9N830_GOSSC</name>
<protein>
    <recommendedName>
        <fullName evidence="2">Wall-associated receptor kinase C-terminal domain-containing protein</fullName>
    </recommendedName>
</protein>
<evidence type="ECO:0000259" key="2">
    <source>
        <dbReference type="Pfam" id="PF14380"/>
    </source>
</evidence>
<gene>
    <name evidence="3" type="ORF">Goshw_027350</name>
</gene>
<feature type="non-terminal residue" evidence="3">
    <location>
        <position position="1"/>
    </location>
</feature>
<dbReference type="PANTHER" id="PTHR33138">
    <property type="entry name" value="OS01G0690200 PROTEIN"/>
    <property type="match status" value="1"/>
</dbReference>
<dbReference type="Pfam" id="PF14380">
    <property type="entry name" value="WAK_assoc"/>
    <property type="match status" value="1"/>
</dbReference>
<dbReference type="Proteomes" id="UP000593576">
    <property type="component" value="Unassembled WGS sequence"/>
</dbReference>
<evidence type="ECO:0000313" key="3">
    <source>
        <dbReference type="EMBL" id="MBA0879481.1"/>
    </source>
</evidence>
<keyword evidence="4" id="KW-1185">Reference proteome</keyword>
<comment type="caution">
    <text evidence="3">The sequence shown here is derived from an EMBL/GenBank/DDBJ whole genome shotgun (WGS) entry which is preliminary data.</text>
</comment>
<keyword evidence="1" id="KW-0325">Glycoprotein</keyword>
<dbReference type="OrthoDB" id="4062651at2759"/>
<dbReference type="PANTHER" id="PTHR33138:SF72">
    <property type="entry name" value="WALL-ASSOCIATED RECEPTOR KINASE CARBOXY-TERMINAL PROTEIN"/>
    <property type="match status" value="1"/>
</dbReference>